<reference evidence="2 3" key="1">
    <citation type="submission" date="2014-04" db="EMBL/GenBank/DDBJ databases">
        <authorList>
            <consortium name="DOE Joint Genome Institute"/>
            <person name="Kuo A."/>
            <person name="Kohler A."/>
            <person name="Nagy L.G."/>
            <person name="Floudas D."/>
            <person name="Copeland A."/>
            <person name="Barry K.W."/>
            <person name="Cichocki N."/>
            <person name="Veneault-Fourrey C."/>
            <person name="LaButti K."/>
            <person name="Lindquist E.A."/>
            <person name="Lipzen A."/>
            <person name="Lundell T."/>
            <person name="Morin E."/>
            <person name="Murat C."/>
            <person name="Sun H."/>
            <person name="Tunlid A."/>
            <person name="Henrissat B."/>
            <person name="Grigoriev I.V."/>
            <person name="Hibbett D.S."/>
            <person name="Martin F."/>
            <person name="Nordberg H.P."/>
            <person name="Cantor M.N."/>
            <person name="Hua S.X."/>
        </authorList>
    </citation>
    <scope>NUCLEOTIDE SEQUENCE [LARGE SCALE GENOMIC DNA]</scope>
    <source>
        <strain evidence="2 3">LaAM-08-1</strain>
    </source>
</reference>
<reference evidence="3" key="2">
    <citation type="submission" date="2015-01" db="EMBL/GenBank/DDBJ databases">
        <title>Evolutionary Origins and Diversification of the Mycorrhizal Mutualists.</title>
        <authorList>
            <consortium name="DOE Joint Genome Institute"/>
            <consortium name="Mycorrhizal Genomics Consortium"/>
            <person name="Kohler A."/>
            <person name="Kuo A."/>
            <person name="Nagy L.G."/>
            <person name="Floudas D."/>
            <person name="Copeland A."/>
            <person name="Barry K.W."/>
            <person name="Cichocki N."/>
            <person name="Veneault-Fourrey C."/>
            <person name="LaButti K."/>
            <person name="Lindquist E.A."/>
            <person name="Lipzen A."/>
            <person name="Lundell T."/>
            <person name="Morin E."/>
            <person name="Murat C."/>
            <person name="Riley R."/>
            <person name="Ohm R."/>
            <person name="Sun H."/>
            <person name="Tunlid A."/>
            <person name="Henrissat B."/>
            <person name="Grigoriev I.V."/>
            <person name="Hibbett D.S."/>
            <person name="Martin F."/>
        </authorList>
    </citation>
    <scope>NUCLEOTIDE SEQUENCE [LARGE SCALE GENOMIC DNA]</scope>
    <source>
        <strain evidence="3">LaAM-08-1</strain>
    </source>
</reference>
<dbReference type="SUPFAM" id="SSF57959">
    <property type="entry name" value="Leucine zipper domain"/>
    <property type="match status" value="1"/>
</dbReference>
<feature type="region of interest" description="Disordered" evidence="1">
    <location>
        <begin position="40"/>
        <end position="114"/>
    </location>
</feature>
<feature type="region of interest" description="Disordered" evidence="1">
    <location>
        <begin position="132"/>
        <end position="155"/>
    </location>
</feature>
<organism evidence="2 3">
    <name type="scientific">Laccaria amethystina LaAM-08-1</name>
    <dbReference type="NCBI Taxonomy" id="1095629"/>
    <lineage>
        <taxon>Eukaryota</taxon>
        <taxon>Fungi</taxon>
        <taxon>Dikarya</taxon>
        <taxon>Basidiomycota</taxon>
        <taxon>Agaricomycotina</taxon>
        <taxon>Agaricomycetes</taxon>
        <taxon>Agaricomycetidae</taxon>
        <taxon>Agaricales</taxon>
        <taxon>Agaricineae</taxon>
        <taxon>Hydnangiaceae</taxon>
        <taxon>Laccaria</taxon>
    </lineage>
</organism>
<feature type="region of interest" description="Disordered" evidence="1">
    <location>
        <begin position="233"/>
        <end position="333"/>
    </location>
</feature>
<feature type="compositionally biased region" description="Low complexity" evidence="1">
    <location>
        <begin position="98"/>
        <end position="114"/>
    </location>
</feature>
<proteinExistence type="predicted"/>
<feature type="compositionally biased region" description="Polar residues" evidence="1">
    <location>
        <begin position="242"/>
        <end position="262"/>
    </location>
</feature>
<dbReference type="AlphaFoldDB" id="A0A0C9XYV0"/>
<feature type="compositionally biased region" description="Polar residues" evidence="1">
    <location>
        <begin position="138"/>
        <end position="152"/>
    </location>
</feature>
<evidence type="ECO:0000313" key="3">
    <source>
        <dbReference type="Proteomes" id="UP000054477"/>
    </source>
</evidence>
<dbReference type="EMBL" id="KN838536">
    <property type="protein sequence ID" value="KIK10101.1"/>
    <property type="molecule type" value="Genomic_DNA"/>
</dbReference>
<dbReference type="GO" id="GO:0003700">
    <property type="term" value="F:DNA-binding transcription factor activity"/>
    <property type="evidence" value="ECO:0007669"/>
    <property type="project" value="InterPro"/>
</dbReference>
<protein>
    <recommendedName>
        <fullName evidence="4">BZIP domain-containing protein</fullName>
    </recommendedName>
</protein>
<feature type="region of interest" description="Disordered" evidence="1">
    <location>
        <begin position="1"/>
        <end position="26"/>
    </location>
</feature>
<evidence type="ECO:0000313" key="2">
    <source>
        <dbReference type="EMBL" id="KIK10101.1"/>
    </source>
</evidence>
<evidence type="ECO:0008006" key="4">
    <source>
        <dbReference type="Google" id="ProtNLM"/>
    </source>
</evidence>
<keyword evidence="3" id="KW-1185">Reference proteome</keyword>
<dbReference type="InterPro" id="IPR046347">
    <property type="entry name" value="bZIP_sf"/>
</dbReference>
<dbReference type="Gene3D" id="1.20.5.170">
    <property type="match status" value="1"/>
</dbReference>
<name>A0A0C9XYV0_9AGAR</name>
<accession>A0A0C9XYV0</accession>
<dbReference type="OrthoDB" id="2552152at2759"/>
<gene>
    <name evidence="2" type="ORF">K443DRAFT_118136</name>
</gene>
<dbReference type="Proteomes" id="UP000054477">
    <property type="component" value="Unassembled WGS sequence"/>
</dbReference>
<sequence length="333" mass="36704">MSSKRGRKRNDNLPPNRARDVQRAFRARRAAHLQALEQRVSELEEENSCLRHALNLPPSSRPPLGKGPTGKDRPKIYDGSSTHSLSFHSSRESSTADSPTSRESSASPSGIASLSSRPMHVIESHSWNDSLLLDDQAHPSSDVTSPPESSYSMAPMSAPLPLKSVQYSPYTNSIASSSRNSLSSNNVYMGNASHYGHNADRPLSFSYGGHNFPMRTDLREEAPRAQYSYAETSFQPHDPNMHSPNMHSQSPSPNFHSHSQHNPQRDSPMPYPHKRSLTDPHGFSIGQGFPHLPNPVQLQVNPRPPDLTRQADMGHSVSRSPAYGPDGRLNSIA</sequence>
<dbReference type="HOGENOM" id="CLU_056585_0_0_1"/>
<evidence type="ECO:0000256" key="1">
    <source>
        <dbReference type="SAM" id="MobiDB-lite"/>
    </source>
</evidence>